<dbReference type="Gene3D" id="3.40.630.30">
    <property type="match status" value="1"/>
</dbReference>
<evidence type="ECO:0000313" key="6">
    <source>
        <dbReference type="Proteomes" id="UP000886607"/>
    </source>
</evidence>
<reference evidence="4" key="2">
    <citation type="journal article" date="2020" name="Int. Dairy J.">
        <title>Lactic acid bacterial diversity in Brie cheese focusing on salt concentration and pH of isolation medium and characterisation of halophilic and alkaliphilic lactic acid bacterial isolates.</title>
        <authorList>
            <person name="Unno R."/>
            <person name="Matsutani M."/>
            <person name="Suzuki T."/>
            <person name="Kodama K."/>
            <person name="Matsushita H."/>
            <person name="Yamasato K."/>
            <person name="Koizumi Y."/>
            <person name="Ishikawa M."/>
        </authorList>
    </citation>
    <scope>NUCLEOTIDE SEQUENCE</scope>
    <source>
        <strain evidence="4">7C1</strain>
        <strain evidence="3">8C4</strain>
    </source>
</reference>
<dbReference type="SUPFAM" id="SSF55729">
    <property type="entry name" value="Acyl-CoA N-acyltransferases (Nat)"/>
    <property type="match status" value="1"/>
</dbReference>
<dbReference type="EMBL" id="BKBQ01000041">
    <property type="protein sequence ID" value="GEQ55288.1"/>
    <property type="molecule type" value="Genomic_DNA"/>
</dbReference>
<dbReference type="Proteomes" id="UP000886607">
    <property type="component" value="Unassembled WGS sequence"/>
</dbReference>
<feature type="domain" description="N-acetyltransferase" evidence="2">
    <location>
        <begin position="1"/>
        <end position="158"/>
    </location>
</feature>
<dbReference type="GO" id="GO:0008080">
    <property type="term" value="F:N-acetyltransferase activity"/>
    <property type="evidence" value="ECO:0007669"/>
    <property type="project" value="InterPro"/>
</dbReference>
<gene>
    <name evidence="3" type="ORF">TK11N_21700</name>
    <name evidence="4" type="ORF">TK2N_21320</name>
</gene>
<evidence type="ECO:0000256" key="1">
    <source>
        <dbReference type="ARBA" id="ARBA00022679"/>
    </source>
</evidence>
<dbReference type="CDD" id="cd04301">
    <property type="entry name" value="NAT_SF"/>
    <property type="match status" value="1"/>
</dbReference>
<evidence type="ECO:0000313" key="4">
    <source>
        <dbReference type="EMBL" id="GEQ55288.1"/>
    </source>
</evidence>
<dbReference type="EMBL" id="BKBO01000043">
    <property type="protein sequence ID" value="GEQ50318.1"/>
    <property type="molecule type" value="Genomic_DNA"/>
</dbReference>
<accession>A0AAN4UDC4</accession>
<organism evidence="4 5">
    <name type="scientific">Tetragenococcus koreensis</name>
    <dbReference type="NCBI Taxonomy" id="290335"/>
    <lineage>
        <taxon>Bacteria</taxon>
        <taxon>Bacillati</taxon>
        <taxon>Bacillota</taxon>
        <taxon>Bacilli</taxon>
        <taxon>Lactobacillales</taxon>
        <taxon>Enterococcaceae</taxon>
        <taxon>Tetragenococcus</taxon>
    </lineage>
</organism>
<dbReference type="AlphaFoldDB" id="A0AAN4UDC4"/>
<dbReference type="RefSeq" id="WP_202584423.1">
    <property type="nucleotide sequence ID" value="NZ_BKBO01000043.1"/>
</dbReference>
<evidence type="ECO:0000259" key="2">
    <source>
        <dbReference type="PROSITE" id="PS51186"/>
    </source>
</evidence>
<dbReference type="InterPro" id="IPR050769">
    <property type="entry name" value="NAT_camello-type"/>
</dbReference>
<dbReference type="PANTHER" id="PTHR13947">
    <property type="entry name" value="GNAT FAMILY N-ACETYLTRANSFERASE"/>
    <property type="match status" value="1"/>
</dbReference>
<keyword evidence="1" id="KW-0808">Transferase</keyword>
<dbReference type="InterPro" id="IPR016181">
    <property type="entry name" value="Acyl_CoA_acyltransferase"/>
</dbReference>
<reference evidence="4" key="1">
    <citation type="submission" date="2019-08" db="EMBL/GenBank/DDBJ databases">
        <authorList>
            <person name="Ishikawa M."/>
            <person name="Suzuki T."/>
            <person name="Matsutani M."/>
        </authorList>
    </citation>
    <scope>NUCLEOTIDE SEQUENCE</scope>
    <source>
        <strain evidence="4">7C1</strain>
        <strain evidence="3">8C4</strain>
    </source>
</reference>
<dbReference type="Proteomes" id="UP000886597">
    <property type="component" value="Unassembled WGS sequence"/>
</dbReference>
<name>A0AAN4UDC4_9ENTE</name>
<proteinExistence type="predicted"/>
<keyword evidence="6" id="KW-1185">Reference proteome</keyword>
<dbReference type="PROSITE" id="PS51186">
    <property type="entry name" value="GNAT"/>
    <property type="match status" value="1"/>
</dbReference>
<dbReference type="Pfam" id="PF00583">
    <property type="entry name" value="Acetyltransf_1"/>
    <property type="match status" value="1"/>
</dbReference>
<dbReference type="PANTHER" id="PTHR13947:SF37">
    <property type="entry name" value="LD18367P"/>
    <property type="match status" value="1"/>
</dbReference>
<evidence type="ECO:0000313" key="3">
    <source>
        <dbReference type="EMBL" id="GEQ50318.1"/>
    </source>
</evidence>
<dbReference type="InterPro" id="IPR000182">
    <property type="entry name" value="GNAT_dom"/>
</dbReference>
<comment type="caution">
    <text evidence="4">The sequence shown here is derived from an EMBL/GenBank/DDBJ whole genome shotgun (WGS) entry which is preliminary data.</text>
</comment>
<evidence type="ECO:0000313" key="5">
    <source>
        <dbReference type="Proteomes" id="UP000886597"/>
    </source>
</evidence>
<sequence length="158" mass="18283">MTIRNLQETDNKQLAQLIKTSLASVNLDKPGTAYFDPQLAHLSFFYEQLPHARYWVIDYQDKIIGGVGIAPLEEISKVCELQKLYVDSNFQGQGLSKKLMEVALDCAAKHYEGCYLETHTTLTNAWHLYEKYGFDRLNQPLIDSEHSAMDLWYYKRLT</sequence>
<protein>
    <submittedName>
        <fullName evidence="4">GNAT family acetyltransferase</fullName>
    </submittedName>
</protein>